<evidence type="ECO:0000313" key="1">
    <source>
        <dbReference type="EMBL" id="ABM01886.1"/>
    </source>
</evidence>
<proteinExistence type="predicted"/>
<evidence type="ECO:0000313" key="2">
    <source>
        <dbReference type="Proteomes" id="UP000000639"/>
    </source>
</evidence>
<dbReference type="eggNOG" id="COG3516">
    <property type="taxonomic scope" value="Bacteria"/>
</dbReference>
<dbReference type="STRING" id="357804.Ping_0011"/>
<dbReference type="NCBIfam" id="TIGR03358">
    <property type="entry name" value="VI_chp_5"/>
    <property type="match status" value="1"/>
</dbReference>
<protein>
    <submittedName>
        <fullName evidence="1">Uncharacterized conserved protein UCP028301</fullName>
    </submittedName>
</protein>
<dbReference type="Proteomes" id="UP000000639">
    <property type="component" value="Chromosome"/>
</dbReference>
<dbReference type="RefSeq" id="WP_011768445.1">
    <property type="nucleotide sequence ID" value="NC_008709.1"/>
</dbReference>
<dbReference type="PANTHER" id="PTHR35850">
    <property type="entry name" value="CYTOPLASMIC PROTEIN-RELATED"/>
    <property type="match status" value="1"/>
</dbReference>
<accession>A1SQX1</accession>
<dbReference type="HOGENOM" id="CLU_111033_1_0_6"/>
<gene>
    <name evidence="1" type="ordered locus">Ping_0011</name>
</gene>
<dbReference type="OrthoDB" id="9789942at2"/>
<dbReference type="PANTHER" id="PTHR35850:SF2">
    <property type="entry name" value="TYPE VI SECRETION SYSTEM CONTRACTILE SHEATH SMALL SUBUNIT"/>
    <property type="match status" value="1"/>
</dbReference>
<name>A1SQX1_PSYIN</name>
<dbReference type="InterPro" id="IPR008312">
    <property type="entry name" value="T6SS_TssB1"/>
</dbReference>
<dbReference type="EMBL" id="CP000510">
    <property type="protein sequence ID" value="ABM01886.1"/>
    <property type="molecule type" value="Genomic_DNA"/>
</dbReference>
<dbReference type="AlphaFoldDB" id="A1SQX1"/>
<reference evidence="1 2" key="1">
    <citation type="submission" date="2007-01" db="EMBL/GenBank/DDBJ databases">
        <title>Complete sequence of Psychromonas ingrahamii 37.</title>
        <authorList>
            <consortium name="US DOE Joint Genome Institute"/>
            <person name="Copeland A."/>
            <person name="Lucas S."/>
            <person name="Lapidus A."/>
            <person name="Barry K."/>
            <person name="Detter J.C."/>
            <person name="Glavina del Rio T."/>
            <person name="Hammon N."/>
            <person name="Israni S."/>
            <person name="Dalin E."/>
            <person name="Tice H."/>
            <person name="Pitluck S."/>
            <person name="Thompson L.S."/>
            <person name="Brettin T."/>
            <person name="Bruce D."/>
            <person name="Han C."/>
            <person name="Tapia R."/>
            <person name="Schmutz J."/>
            <person name="Larimer F."/>
            <person name="Land M."/>
            <person name="Hauser L."/>
            <person name="Kyrpides N."/>
            <person name="Ivanova N."/>
            <person name="Staley J."/>
            <person name="Richardson P."/>
        </authorList>
    </citation>
    <scope>NUCLEOTIDE SEQUENCE [LARGE SCALE GENOMIC DNA]</scope>
    <source>
        <strain evidence="1 2">37</strain>
    </source>
</reference>
<organism evidence="1 2">
    <name type="scientific">Psychromonas ingrahamii (strain DSM 17664 / CCUG 51855 / 37)</name>
    <dbReference type="NCBI Taxonomy" id="357804"/>
    <lineage>
        <taxon>Bacteria</taxon>
        <taxon>Pseudomonadati</taxon>
        <taxon>Pseudomonadota</taxon>
        <taxon>Gammaproteobacteria</taxon>
        <taxon>Alteromonadales</taxon>
        <taxon>Psychromonadaceae</taxon>
        <taxon>Psychromonas</taxon>
    </lineage>
</organism>
<sequence>MSMKDKRSGSVAPKERINISYKPAVGNAKEAVELPFKLLVLGDFTQSQIVTSLEDRKLININKYNFSDVMDSFDLKVQFSVENKINKGSDEPIDISLSIKQLSDFEPDSIIQQVDELKKVLELREALKALKGPIGNSPQMRKQIRNLLIDEKSRNELKLELGLSANKQ</sequence>
<dbReference type="PIRSF" id="PIRSF028301">
    <property type="entry name" value="UCP028301"/>
    <property type="match status" value="1"/>
</dbReference>
<dbReference type="KEGG" id="pin:Ping_0011"/>
<dbReference type="Pfam" id="PF05591">
    <property type="entry name" value="T6SS_VipA"/>
    <property type="match status" value="1"/>
</dbReference>
<keyword evidence="2" id="KW-1185">Reference proteome</keyword>